<dbReference type="EC" id="3.1.-.-" evidence="5"/>
<evidence type="ECO:0000259" key="6">
    <source>
        <dbReference type="Pfam" id="PF01850"/>
    </source>
</evidence>
<comment type="similarity">
    <text evidence="5">Belongs to the PINc/VapC protein family.</text>
</comment>
<feature type="binding site" evidence="5">
    <location>
        <position position="6"/>
    </location>
    <ligand>
        <name>Mg(2+)</name>
        <dbReference type="ChEBI" id="CHEBI:18420"/>
    </ligand>
</feature>
<accession>A0A147GMA0</accession>
<dbReference type="SUPFAM" id="SSF88723">
    <property type="entry name" value="PIN domain-like"/>
    <property type="match status" value="1"/>
</dbReference>
<dbReference type="GO" id="GO:0000287">
    <property type="term" value="F:magnesium ion binding"/>
    <property type="evidence" value="ECO:0007669"/>
    <property type="project" value="UniProtKB-UniRule"/>
</dbReference>
<dbReference type="GO" id="GO:0016788">
    <property type="term" value="F:hydrolase activity, acting on ester bonds"/>
    <property type="evidence" value="ECO:0007669"/>
    <property type="project" value="InterPro"/>
</dbReference>
<evidence type="ECO:0000256" key="4">
    <source>
        <dbReference type="ARBA" id="ARBA00022801"/>
    </source>
</evidence>
<dbReference type="AlphaFoldDB" id="A0A147GMA0"/>
<keyword evidence="1 5" id="KW-1277">Toxin-antitoxin system</keyword>
<dbReference type="EMBL" id="LDSL01000171">
    <property type="protein sequence ID" value="KTT14756.1"/>
    <property type="molecule type" value="Genomic_DNA"/>
</dbReference>
<comment type="caution">
    <text evidence="7">The sequence shown here is derived from an EMBL/GenBank/DDBJ whole genome shotgun (WGS) entry which is preliminary data.</text>
</comment>
<evidence type="ECO:0000256" key="5">
    <source>
        <dbReference type="HAMAP-Rule" id="MF_00265"/>
    </source>
</evidence>
<keyword evidence="8" id="KW-1185">Reference proteome</keyword>
<dbReference type="GO" id="GO:0045926">
    <property type="term" value="P:negative regulation of growth"/>
    <property type="evidence" value="ECO:0007669"/>
    <property type="project" value="UniProtKB-ARBA"/>
</dbReference>
<keyword evidence="4 5" id="KW-0378">Hydrolase</keyword>
<dbReference type="NCBIfam" id="TIGR00028">
    <property type="entry name" value="Mtu_PIN_fam"/>
    <property type="match status" value="1"/>
</dbReference>
<name>A0A147GMA0_9BURK</name>
<dbReference type="GO" id="GO:0004540">
    <property type="term" value="F:RNA nuclease activity"/>
    <property type="evidence" value="ECO:0007669"/>
    <property type="project" value="InterPro"/>
</dbReference>
<dbReference type="GO" id="GO:0090729">
    <property type="term" value="F:toxin activity"/>
    <property type="evidence" value="ECO:0007669"/>
    <property type="project" value="UniProtKB-KW"/>
</dbReference>
<keyword evidence="5" id="KW-0800">Toxin</keyword>
<keyword evidence="5" id="KW-0460">Magnesium</keyword>
<comment type="cofactor">
    <cofactor evidence="5">
        <name>Mg(2+)</name>
        <dbReference type="ChEBI" id="CHEBI:18420"/>
    </cofactor>
</comment>
<keyword evidence="2 5" id="KW-0540">Nuclease</keyword>
<evidence type="ECO:0000313" key="7">
    <source>
        <dbReference type="EMBL" id="KTT14756.1"/>
    </source>
</evidence>
<reference evidence="7 8" key="1">
    <citation type="journal article" date="2016" name="Front. Microbiol.">
        <title>Genomic Resource of Rice Seed Associated Bacteria.</title>
        <authorList>
            <person name="Midha S."/>
            <person name="Bansal K."/>
            <person name="Sharma S."/>
            <person name="Kumar N."/>
            <person name="Patil P.P."/>
            <person name="Chaudhry V."/>
            <person name="Patil P.B."/>
        </authorList>
    </citation>
    <scope>NUCLEOTIDE SEQUENCE [LARGE SCALE GENOMIC DNA]</scope>
    <source>
        <strain evidence="7 8">NS331</strain>
    </source>
</reference>
<dbReference type="InterPro" id="IPR022907">
    <property type="entry name" value="VapC_family"/>
</dbReference>
<dbReference type="Proteomes" id="UP000072741">
    <property type="component" value="Unassembled WGS sequence"/>
</dbReference>
<dbReference type="Pfam" id="PF01850">
    <property type="entry name" value="PIN"/>
    <property type="match status" value="1"/>
</dbReference>
<evidence type="ECO:0000256" key="1">
    <source>
        <dbReference type="ARBA" id="ARBA00022649"/>
    </source>
</evidence>
<evidence type="ECO:0000313" key="8">
    <source>
        <dbReference type="Proteomes" id="UP000072741"/>
    </source>
</evidence>
<keyword evidence="3 5" id="KW-0479">Metal-binding</keyword>
<dbReference type="InterPro" id="IPR006226">
    <property type="entry name" value="Mtu_PIN"/>
</dbReference>
<proteinExistence type="inferred from homology"/>
<dbReference type="InterPro" id="IPR029060">
    <property type="entry name" value="PIN-like_dom_sf"/>
</dbReference>
<feature type="domain" description="PIN" evidence="6">
    <location>
        <begin position="4"/>
        <end position="129"/>
    </location>
</feature>
<organism evidence="7 8">
    <name type="scientific">Pseudacidovorax intermedius</name>
    <dbReference type="NCBI Taxonomy" id="433924"/>
    <lineage>
        <taxon>Bacteria</taxon>
        <taxon>Pseudomonadati</taxon>
        <taxon>Pseudomonadota</taxon>
        <taxon>Betaproteobacteria</taxon>
        <taxon>Burkholderiales</taxon>
        <taxon>Comamonadaceae</taxon>
        <taxon>Pseudacidovorax</taxon>
    </lineage>
</organism>
<comment type="function">
    <text evidence="5">Toxic component of a toxin-antitoxin (TA) system. An RNase.</text>
</comment>
<feature type="binding site" evidence="5">
    <location>
        <position position="106"/>
    </location>
    <ligand>
        <name>Mg(2+)</name>
        <dbReference type="ChEBI" id="CHEBI:18420"/>
    </ligand>
</feature>
<dbReference type="RefSeq" id="WP_058644157.1">
    <property type="nucleotide sequence ID" value="NZ_LDSL01000171.1"/>
</dbReference>
<dbReference type="InterPro" id="IPR002716">
    <property type="entry name" value="PIN_dom"/>
</dbReference>
<evidence type="ECO:0000256" key="3">
    <source>
        <dbReference type="ARBA" id="ARBA00022723"/>
    </source>
</evidence>
<dbReference type="Gene3D" id="3.40.50.1010">
    <property type="entry name" value="5'-nuclease"/>
    <property type="match status" value="1"/>
</dbReference>
<protein>
    <recommendedName>
        <fullName evidence="5">Ribonuclease VapC</fullName>
        <shortName evidence="5">RNase VapC</shortName>
        <ecNumber evidence="5">3.1.-.-</ecNumber>
    </recommendedName>
    <alternativeName>
        <fullName evidence="5">Toxin VapC</fullName>
    </alternativeName>
</protein>
<dbReference type="HAMAP" id="MF_00265">
    <property type="entry name" value="VapC_Nob1"/>
    <property type="match status" value="1"/>
</dbReference>
<gene>
    <name evidence="5" type="primary">vapC</name>
    <name evidence="7" type="ORF">NS331_22480</name>
</gene>
<sequence length="145" mass="15990">MSHLLDANALIALCWPAHEHHDRMLAWFRSHARHGWATSVLTQSALVRIVCQPAFAGRSVSVQEAGELLLRNTAHPRHRLLPLDFGFAEVLGHCTGGLFGHRQITDAWLLTQAIRSGVRLLSFDSGIDRLLASPAERAAHIARPA</sequence>
<evidence type="ECO:0000256" key="2">
    <source>
        <dbReference type="ARBA" id="ARBA00022722"/>
    </source>
</evidence>